<keyword evidence="3" id="KW-1185">Reference proteome</keyword>
<evidence type="ECO:0000313" key="2">
    <source>
        <dbReference type="EMBL" id="MFC4584698.1"/>
    </source>
</evidence>
<organism evidence="2 3">
    <name type="scientific">Sphaerisporangium corydalis</name>
    <dbReference type="NCBI Taxonomy" id="1441875"/>
    <lineage>
        <taxon>Bacteria</taxon>
        <taxon>Bacillati</taxon>
        <taxon>Actinomycetota</taxon>
        <taxon>Actinomycetes</taxon>
        <taxon>Streptosporangiales</taxon>
        <taxon>Streptosporangiaceae</taxon>
        <taxon>Sphaerisporangium</taxon>
    </lineage>
</organism>
<dbReference type="Pfam" id="PF25547">
    <property type="entry name" value="WXG100_2"/>
    <property type="match status" value="1"/>
</dbReference>
<comment type="caution">
    <text evidence="2">The sequence shown here is derived from an EMBL/GenBank/DDBJ whole genome shotgun (WGS) entry which is preliminary data.</text>
</comment>
<name>A0ABV9E723_9ACTN</name>
<reference evidence="3" key="1">
    <citation type="journal article" date="2019" name="Int. J. Syst. Evol. Microbiol.">
        <title>The Global Catalogue of Microorganisms (GCM) 10K type strain sequencing project: providing services to taxonomists for standard genome sequencing and annotation.</title>
        <authorList>
            <consortium name="The Broad Institute Genomics Platform"/>
            <consortium name="The Broad Institute Genome Sequencing Center for Infectious Disease"/>
            <person name="Wu L."/>
            <person name="Ma J."/>
        </authorList>
    </citation>
    <scope>NUCLEOTIDE SEQUENCE [LARGE SCALE GENOMIC DNA]</scope>
    <source>
        <strain evidence="3">CCUG 49560</strain>
    </source>
</reference>
<sequence length="309" mass="32776">MKLGRSALYPAAGTGMAAFVALTILSEWPEGDADGARQAAAVWRSLAGRLDANATTTGGVAERVWTANPSAGSEAFRAFWSSGGSGAPPGGVAAYPPQVSAYCRRVAEACEGYATAVETTKHALQVLSVISYTQLMFACSWPWVGARVTLLSEWLLQRLYKKVQATVLLKFLSNAVMKIVMDKLVRYTVGSATFALGDEALALGTKVSFGDDVGSFGDNASSTLKDFAACMVFFGVWDLTKVGPMTKVFRNNDAGDFASFYAGSSAYTVAYNVESGKTGTDVLPTMSQLMSKLLIGTAQRGKDPGYRPR</sequence>
<gene>
    <name evidence="2" type="ORF">ACFO8L_01340</name>
</gene>
<protein>
    <recommendedName>
        <fullName evidence="1">Outer membrane channel protein CpnT-like N-terminal domain-containing protein</fullName>
    </recommendedName>
</protein>
<accession>A0ABV9E723</accession>
<proteinExistence type="predicted"/>
<dbReference type="Proteomes" id="UP001595891">
    <property type="component" value="Unassembled WGS sequence"/>
</dbReference>
<dbReference type="RefSeq" id="WP_262842710.1">
    <property type="nucleotide sequence ID" value="NZ_JANZYP010000013.1"/>
</dbReference>
<evidence type="ECO:0000313" key="3">
    <source>
        <dbReference type="Proteomes" id="UP001595891"/>
    </source>
</evidence>
<dbReference type="InterPro" id="IPR057746">
    <property type="entry name" value="CpnT-like_N"/>
</dbReference>
<dbReference type="EMBL" id="JBHSFN010000001">
    <property type="protein sequence ID" value="MFC4584698.1"/>
    <property type="molecule type" value="Genomic_DNA"/>
</dbReference>
<evidence type="ECO:0000259" key="1">
    <source>
        <dbReference type="Pfam" id="PF25547"/>
    </source>
</evidence>
<feature type="domain" description="Outer membrane channel protein CpnT-like N-terminal" evidence="1">
    <location>
        <begin position="23"/>
        <end position="141"/>
    </location>
</feature>